<dbReference type="Pfam" id="PF03392">
    <property type="entry name" value="OS-D"/>
    <property type="match status" value="1"/>
</dbReference>
<keyword evidence="3" id="KW-1185">Reference proteome</keyword>
<name>A0AAV8WQP3_9CUCU</name>
<dbReference type="SUPFAM" id="SSF100910">
    <property type="entry name" value="Chemosensory protein Csp2"/>
    <property type="match status" value="1"/>
</dbReference>
<dbReference type="InterPro" id="IPR005055">
    <property type="entry name" value="A10/PebIII"/>
</dbReference>
<protein>
    <submittedName>
        <fullName evidence="2">Uncharacterized protein</fullName>
    </submittedName>
</protein>
<feature type="chain" id="PRO_5043529941" evidence="1">
    <location>
        <begin position="18"/>
        <end position="77"/>
    </location>
</feature>
<gene>
    <name evidence="2" type="ORF">NQ314_018579</name>
</gene>
<dbReference type="InterPro" id="IPR036682">
    <property type="entry name" value="OS_D_A10/PebIII_sf"/>
</dbReference>
<feature type="signal peptide" evidence="1">
    <location>
        <begin position="1"/>
        <end position="17"/>
    </location>
</feature>
<dbReference type="PANTHER" id="PTHR11257:SF12">
    <property type="entry name" value="EJACULATORY BULB-SPECIFIC PROTEIN 3-RELATED"/>
    <property type="match status" value="1"/>
</dbReference>
<dbReference type="EMBL" id="JANEYF010005247">
    <property type="protein sequence ID" value="KAJ8928813.1"/>
    <property type="molecule type" value="Genomic_DNA"/>
</dbReference>
<dbReference type="PANTHER" id="PTHR11257">
    <property type="entry name" value="CHEMOSENSORY PROTEIN-RELATED"/>
    <property type="match status" value="1"/>
</dbReference>
<dbReference type="Proteomes" id="UP001162156">
    <property type="component" value="Unassembled WGS sequence"/>
</dbReference>
<evidence type="ECO:0000313" key="3">
    <source>
        <dbReference type="Proteomes" id="UP001162156"/>
    </source>
</evidence>
<reference evidence="2" key="1">
    <citation type="journal article" date="2023" name="Insect Mol. Biol.">
        <title>Genome sequencing provides insights into the evolution of gene families encoding plant cell wall-degrading enzymes in longhorned beetles.</title>
        <authorList>
            <person name="Shin N.R."/>
            <person name="Okamura Y."/>
            <person name="Kirsch R."/>
            <person name="Pauchet Y."/>
        </authorList>
    </citation>
    <scope>NUCLEOTIDE SEQUENCE</scope>
    <source>
        <strain evidence="2">RBIC_L_NR</strain>
    </source>
</reference>
<dbReference type="AlphaFoldDB" id="A0AAV8WQP3"/>
<keyword evidence="1" id="KW-0732">Signal</keyword>
<sequence>MALGLFLMFTFVVGILCEKSNSKYDNIDLESIIKNERIFKSYVDCLLDKGKCSVDGAVLKSKLLLTTSNVTIRECSC</sequence>
<accession>A0AAV8WQP3</accession>
<dbReference type="Gene3D" id="1.10.2080.10">
    <property type="entry name" value="Insect odorant-binding protein A10/Ejaculatory bulb-specific protein 3"/>
    <property type="match status" value="1"/>
</dbReference>
<evidence type="ECO:0000256" key="1">
    <source>
        <dbReference type="SAM" id="SignalP"/>
    </source>
</evidence>
<comment type="caution">
    <text evidence="2">The sequence shown here is derived from an EMBL/GenBank/DDBJ whole genome shotgun (WGS) entry which is preliminary data.</text>
</comment>
<proteinExistence type="predicted"/>
<organism evidence="2 3">
    <name type="scientific">Rhamnusium bicolor</name>
    <dbReference type="NCBI Taxonomy" id="1586634"/>
    <lineage>
        <taxon>Eukaryota</taxon>
        <taxon>Metazoa</taxon>
        <taxon>Ecdysozoa</taxon>
        <taxon>Arthropoda</taxon>
        <taxon>Hexapoda</taxon>
        <taxon>Insecta</taxon>
        <taxon>Pterygota</taxon>
        <taxon>Neoptera</taxon>
        <taxon>Endopterygota</taxon>
        <taxon>Coleoptera</taxon>
        <taxon>Polyphaga</taxon>
        <taxon>Cucujiformia</taxon>
        <taxon>Chrysomeloidea</taxon>
        <taxon>Cerambycidae</taxon>
        <taxon>Lepturinae</taxon>
        <taxon>Rhagiini</taxon>
        <taxon>Rhamnusium</taxon>
    </lineage>
</organism>
<evidence type="ECO:0000313" key="2">
    <source>
        <dbReference type="EMBL" id="KAJ8928813.1"/>
    </source>
</evidence>